<dbReference type="AlphaFoldDB" id="A0A812JKQ0"/>
<reference evidence="2" key="1">
    <citation type="submission" date="2021-02" db="EMBL/GenBank/DDBJ databases">
        <authorList>
            <person name="Dougan E. K."/>
            <person name="Rhodes N."/>
            <person name="Thang M."/>
            <person name="Chan C."/>
        </authorList>
    </citation>
    <scope>NUCLEOTIDE SEQUENCE</scope>
</reference>
<dbReference type="EMBL" id="CAJNJA010006088">
    <property type="protein sequence ID" value="CAE7205259.1"/>
    <property type="molecule type" value="Genomic_DNA"/>
</dbReference>
<accession>A0A812JKQ0</accession>
<dbReference type="Proteomes" id="UP000601435">
    <property type="component" value="Unassembled WGS sequence"/>
</dbReference>
<evidence type="ECO:0000313" key="3">
    <source>
        <dbReference type="Proteomes" id="UP000601435"/>
    </source>
</evidence>
<protein>
    <submittedName>
        <fullName evidence="2">Lig protein</fullName>
    </submittedName>
</protein>
<dbReference type="OrthoDB" id="443264at2759"/>
<proteinExistence type="predicted"/>
<gene>
    <name evidence="2" type="primary">lig</name>
    <name evidence="2" type="ORF">SNEC2469_LOCUS1736</name>
</gene>
<evidence type="ECO:0000313" key="2">
    <source>
        <dbReference type="EMBL" id="CAE7205259.1"/>
    </source>
</evidence>
<name>A0A812JKQ0_9DINO</name>
<evidence type="ECO:0000256" key="1">
    <source>
        <dbReference type="SAM" id="MobiDB-lite"/>
    </source>
</evidence>
<keyword evidence="3" id="KW-1185">Reference proteome</keyword>
<comment type="caution">
    <text evidence="2">The sequence shown here is derived from an EMBL/GenBank/DDBJ whole genome shotgun (WGS) entry which is preliminary data.</text>
</comment>
<feature type="region of interest" description="Disordered" evidence="1">
    <location>
        <begin position="19"/>
        <end position="52"/>
    </location>
</feature>
<organism evidence="2 3">
    <name type="scientific">Symbiodinium necroappetens</name>
    <dbReference type="NCBI Taxonomy" id="1628268"/>
    <lineage>
        <taxon>Eukaryota</taxon>
        <taxon>Sar</taxon>
        <taxon>Alveolata</taxon>
        <taxon>Dinophyceae</taxon>
        <taxon>Suessiales</taxon>
        <taxon>Symbiodiniaceae</taxon>
        <taxon>Symbiodinium</taxon>
    </lineage>
</organism>
<feature type="compositionally biased region" description="Low complexity" evidence="1">
    <location>
        <begin position="35"/>
        <end position="44"/>
    </location>
</feature>
<sequence length="202" mass="22981">MGGAQASLCCCFERQKLPREFSQKPPPRPPHTDEPATTPDTAAGGEEDEELEFELTTNRTFLEYRETRSGRKRSRSVPRNFRPCRQRVEAAETGNIEANVGDELRQLPTLPPMDSPFEPFLTHAMVATDRVWRREVLGRMAWRKVPARPHCCANTCQECCQLWNESWRLAACAAARIPGQADPCRDLEILPLLPEEDDECDE</sequence>